<organism evidence="3 4">
    <name type="scientific">Prymnesium parvum</name>
    <name type="common">Toxic golden alga</name>
    <dbReference type="NCBI Taxonomy" id="97485"/>
    <lineage>
        <taxon>Eukaryota</taxon>
        <taxon>Haptista</taxon>
        <taxon>Haptophyta</taxon>
        <taxon>Prymnesiophyceae</taxon>
        <taxon>Prymnesiales</taxon>
        <taxon>Prymnesiaceae</taxon>
        <taxon>Prymnesium</taxon>
    </lineage>
</organism>
<protein>
    <recommendedName>
        <fullName evidence="5">Glucanase</fullName>
    </recommendedName>
</protein>
<feature type="region of interest" description="Disordered" evidence="1">
    <location>
        <begin position="274"/>
        <end position="310"/>
    </location>
</feature>
<dbReference type="EMBL" id="JBGBPQ010000017">
    <property type="protein sequence ID" value="KAL1507935.1"/>
    <property type="molecule type" value="Genomic_DNA"/>
</dbReference>
<dbReference type="Proteomes" id="UP001515480">
    <property type="component" value="Unassembled WGS sequence"/>
</dbReference>
<keyword evidence="2" id="KW-0472">Membrane</keyword>
<evidence type="ECO:0000313" key="4">
    <source>
        <dbReference type="Proteomes" id="UP001515480"/>
    </source>
</evidence>
<name>A0AB34IZ36_PRYPA</name>
<feature type="compositionally biased region" description="Pro residues" evidence="1">
    <location>
        <begin position="233"/>
        <end position="261"/>
    </location>
</feature>
<feature type="region of interest" description="Disordered" evidence="1">
    <location>
        <begin position="222"/>
        <end position="262"/>
    </location>
</feature>
<feature type="compositionally biased region" description="Basic residues" evidence="1">
    <location>
        <begin position="280"/>
        <end position="292"/>
    </location>
</feature>
<dbReference type="Gene3D" id="3.20.20.40">
    <property type="entry name" value="1, 4-beta cellobiohydrolase"/>
    <property type="match status" value="1"/>
</dbReference>
<dbReference type="AlphaFoldDB" id="A0AB34IZ36"/>
<dbReference type="PANTHER" id="PTHR34876">
    <property type="match status" value="1"/>
</dbReference>
<proteinExistence type="predicted"/>
<keyword evidence="4" id="KW-1185">Reference proteome</keyword>
<comment type="caution">
    <text evidence="3">The sequence shown here is derived from an EMBL/GenBank/DDBJ whole genome shotgun (WGS) entry which is preliminary data.</text>
</comment>
<dbReference type="InterPro" id="IPR016288">
    <property type="entry name" value="Beta_cellobiohydrolase"/>
</dbReference>
<keyword evidence="2" id="KW-0812">Transmembrane</keyword>
<dbReference type="PRINTS" id="PR00733">
    <property type="entry name" value="GLHYDRLASE6"/>
</dbReference>
<feature type="region of interest" description="Disordered" evidence="1">
    <location>
        <begin position="362"/>
        <end position="418"/>
    </location>
</feature>
<dbReference type="GO" id="GO:0030245">
    <property type="term" value="P:cellulose catabolic process"/>
    <property type="evidence" value="ECO:0007669"/>
    <property type="project" value="InterPro"/>
</dbReference>
<evidence type="ECO:0008006" key="5">
    <source>
        <dbReference type="Google" id="ProtNLM"/>
    </source>
</evidence>
<dbReference type="SUPFAM" id="SSF51989">
    <property type="entry name" value="Glycosyl hydrolases family 6, cellulases"/>
    <property type="match status" value="1"/>
</dbReference>
<dbReference type="GO" id="GO:0004553">
    <property type="term" value="F:hydrolase activity, hydrolyzing O-glycosyl compounds"/>
    <property type="evidence" value="ECO:0007669"/>
    <property type="project" value="InterPro"/>
</dbReference>
<evidence type="ECO:0000313" key="3">
    <source>
        <dbReference type="EMBL" id="KAL1507935.1"/>
    </source>
</evidence>
<evidence type="ECO:0000256" key="2">
    <source>
        <dbReference type="SAM" id="Phobius"/>
    </source>
</evidence>
<keyword evidence="2" id="KW-1133">Transmembrane helix</keyword>
<accession>A0AB34IZ36</accession>
<sequence>MAWRQVYLIEPDSLPNLVTNTWAPKCNAAAEDYKHGIATAIQMLSPLGAVYIDAGWSGWIGTWAASQMARLMADVIKLAGGAARVRGFVTNVSNYGSTAAEVSYGKTLLQELRKLGLPELSFVVDTSRNAGGQEAGTQKTWCNAQHAGIGHAPTASTGAAHVDAFWWVKPPGESDGTSDATAPRFDPECAKPAALRGAPQAGEWFHDAFVMLVENAKPPLSAAPSYASRGRPSLPPPPPAPPSPPPPAAGPHRPPAPPPPLTAEEFFARQFRQALPPPHPPRHARSSRRRAHSPPPVPPRHPPRARAPREGSFASWRSVATFLSIVALLYVLVRQQCSQRSSSNGSQVSQDDLHLVCAMDEEGRKAKKPKERKALPGATSVDAADEEDEESGERKPLSNMRQEAAKPQKKRTSRSKRR</sequence>
<gene>
    <name evidence="3" type="ORF">AB1Y20_007539</name>
</gene>
<feature type="transmembrane region" description="Helical" evidence="2">
    <location>
        <begin position="314"/>
        <end position="333"/>
    </location>
</feature>
<feature type="compositionally biased region" description="Basic residues" evidence="1">
    <location>
        <begin position="407"/>
        <end position="418"/>
    </location>
</feature>
<dbReference type="PANTHER" id="PTHR34876:SF4">
    <property type="entry name" value="1,4-BETA-D-GLUCAN CELLOBIOHYDROLASE C-RELATED"/>
    <property type="match status" value="1"/>
</dbReference>
<reference evidence="3 4" key="1">
    <citation type="journal article" date="2024" name="Science">
        <title>Giant polyketide synthase enzymes in the biosynthesis of giant marine polyether toxins.</title>
        <authorList>
            <person name="Fallon T.R."/>
            <person name="Shende V.V."/>
            <person name="Wierzbicki I.H."/>
            <person name="Pendleton A.L."/>
            <person name="Watervoot N.F."/>
            <person name="Auber R.P."/>
            <person name="Gonzalez D.J."/>
            <person name="Wisecaver J.H."/>
            <person name="Moore B.S."/>
        </authorList>
    </citation>
    <scope>NUCLEOTIDE SEQUENCE [LARGE SCALE GENOMIC DNA]</scope>
    <source>
        <strain evidence="3 4">12B1</strain>
    </source>
</reference>
<evidence type="ECO:0000256" key="1">
    <source>
        <dbReference type="SAM" id="MobiDB-lite"/>
    </source>
</evidence>
<dbReference type="InterPro" id="IPR036434">
    <property type="entry name" value="Beta_cellobiohydrolase_sf"/>
</dbReference>
<dbReference type="Pfam" id="PF01341">
    <property type="entry name" value="Glyco_hydro_6"/>
    <property type="match status" value="1"/>
</dbReference>